<name>A0ABU9D0M8_9NOCA</name>
<comment type="caution">
    <text evidence="1">The sequence shown here is derived from an EMBL/GenBank/DDBJ whole genome shotgun (WGS) entry which is preliminary data.</text>
</comment>
<dbReference type="Proteomes" id="UP001456513">
    <property type="component" value="Unassembled WGS sequence"/>
</dbReference>
<proteinExistence type="predicted"/>
<dbReference type="EMBL" id="JBBPCN010000001">
    <property type="protein sequence ID" value="MEK8073159.1"/>
    <property type="molecule type" value="Genomic_DNA"/>
</dbReference>
<reference evidence="1 2" key="1">
    <citation type="submission" date="2024-03" db="EMBL/GenBank/DDBJ databases">
        <title>Rhodococcus navarretei sp. nov. and Pseudarthrobacter quantumdoti sp. nov., two new species with the ability to biosynthesize Quantum Dots isolated from soil samples at Union Glacier, Antarctica.</title>
        <authorList>
            <person name="Vargas M."/>
        </authorList>
    </citation>
    <scope>NUCLEOTIDE SEQUENCE [LARGE SCALE GENOMIC DNA]</scope>
    <source>
        <strain evidence="1 2">EXRC-4A-4</strain>
    </source>
</reference>
<evidence type="ECO:0000313" key="2">
    <source>
        <dbReference type="Proteomes" id="UP001456513"/>
    </source>
</evidence>
<dbReference type="RefSeq" id="WP_206511066.1">
    <property type="nucleotide sequence ID" value="NZ_JBBPCN010000001.1"/>
</dbReference>
<organism evidence="1 2">
    <name type="scientific">Rhodococcus navarretei</name>
    <dbReference type="NCBI Taxonomy" id="3128981"/>
    <lineage>
        <taxon>Bacteria</taxon>
        <taxon>Bacillati</taxon>
        <taxon>Actinomycetota</taxon>
        <taxon>Actinomycetes</taxon>
        <taxon>Mycobacteriales</taxon>
        <taxon>Nocardiaceae</taxon>
        <taxon>Rhodococcus</taxon>
    </lineage>
</organism>
<protein>
    <recommendedName>
        <fullName evidence="3">PASTA domain-containing protein</fullName>
    </recommendedName>
</protein>
<accession>A0ABU9D0M8</accession>
<sequence length="79" mass="8085">MSFLVLYGHGTAAGPSPAPALQIAADSMVGYIDELERGHTFVAVQGHSHAVTPLQVADPPGSRTAPGFTVTITAIVEVS</sequence>
<keyword evidence="2" id="KW-1185">Reference proteome</keyword>
<evidence type="ECO:0000313" key="1">
    <source>
        <dbReference type="EMBL" id="MEK8073159.1"/>
    </source>
</evidence>
<evidence type="ECO:0008006" key="3">
    <source>
        <dbReference type="Google" id="ProtNLM"/>
    </source>
</evidence>
<gene>
    <name evidence="1" type="ORF">AABD04_20130</name>
</gene>